<comment type="subcellular location">
    <subcellularLocation>
        <location evidence="1">Cellular thylakoid membrane</location>
        <topology evidence="1">Peripheral membrane protein</topology>
        <orientation evidence="1">Cytoplasmic side</orientation>
    </subcellularLocation>
</comment>
<keyword evidence="11" id="KW-1185">Reference proteome</keyword>
<evidence type="ECO:0000256" key="6">
    <source>
        <dbReference type="ARBA" id="ARBA00023136"/>
    </source>
</evidence>
<organism evidence="10 11">
    <name type="scientific">Tychonema bourrellyi FEM_GT703</name>
    <dbReference type="NCBI Taxonomy" id="2040638"/>
    <lineage>
        <taxon>Bacteria</taxon>
        <taxon>Bacillati</taxon>
        <taxon>Cyanobacteriota</taxon>
        <taxon>Cyanophyceae</taxon>
        <taxon>Oscillatoriophycideae</taxon>
        <taxon>Oscillatoriales</taxon>
        <taxon>Microcoleaceae</taxon>
        <taxon>Tychonema</taxon>
    </lineage>
</organism>
<evidence type="ECO:0000259" key="8">
    <source>
        <dbReference type="PROSITE" id="PS51441"/>
    </source>
</evidence>
<feature type="domain" description="PBS-linker" evidence="9">
    <location>
        <begin position="1"/>
        <end position="168"/>
    </location>
</feature>
<dbReference type="PROSITE" id="PS51445">
    <property type="entry name" value="PBS_LINKER"/>
    <property type="match status" value="1"/>
</dbReference>
<proteinExistence type="inferred from homology"/>
<dbReference type="GO" id="GO:0030089">
    <property type="term" value="C:phycobilisome"/>
    <property type="evidence" value="ECO:0007669"/>
    <property type="project" value="UniProtKB-UniRule"/>
</dbReference>
<keyword evidence="3" id="KW-0042">Antenna complex</keyword>
<dbReference type="RefSeq" id="WP_096830799.1">
    <property type="nucleotide sequence ID" value="NZ_NXIB02000038.1"/>
</dbReference>
<dbReference type="InterPro" id="IPR001297">
    <property type="entry name" value="PBS_linker_dom"/>
</dbReference>
<evidence type="ECO:0000259" key="9">
    <source>
        <dbReference type="PROSITE" id="PS51445"/>
    </source>
</evidence>
<keyword evidence="5" id="KW-0793">Thylakoid</keyword>
<keyword evidence="4 7" id="KW-0605">Phycobilisome</keyword>
<dbReference type="GO" id="GO:0031676">
    <property type="term" value="C:plasma membrane-derived thylakoid membrane"/>
    <property type="evidence" value="ECO:0007669"/>
    <property type="project" value="UniProtKB-SubCell"/>
</dbReference>
<dbReference type="GO" id="GO:0015979">
    <property type="term" value="P:photosynthesis"/>
    <property type="evidence" value="ECO:0007669"/>
    <property type="project" value="UniProtKB-KW"/>
</dbReference>
<evidence type="ECO:0000256" key="4">
    <source>
        <dbReference type="ARBA" id="ARBA00022738"/>
    </source>
</evidence>
<dbReference type="Proteomes" id="UP000226442">
    <property type="component" value="Unassembled WGS sequence"/>
</dbReference>
<dbReference type="OrthoDB" id="420396at2"/>
<dbReference type="PIRSF" id="PIRSF005898">
    <property type="entry name" value="Phycobilisome_CpeC/CpcI"/>
    <property type="match status" value="1"/>
</dbReference>
<dbReference type="SMART" id="SM01094">
    <property type="entry name" value="CpcD"/>
    <property type="match status" value="1"/>
</dbReference>
<comment type="caution">
    <text evidence="10">The sequence shown here is derived from an EMBL/GenBank/DDBJ whole genome shotgun (WGS) entry which is preliminary data.</text>
</comment>
<evidence type="ECO:0000313" key="10">
    <source>
        <dbReference type="EMBL" id="PHX55868.1"/>
    </source>
</evidence>
<dbReference type="Pfam" id="PF00427">
    <property type="entry name" value="PBS_linker_poly"/>
    <property type="match status" value="1"/>
</dbReference>
<keyword evidence="2" id="KW-0602">Photosynthesis</keyword>
<reference evidence="10" key="1">
    <citation type="submission" date="2017-10" db="EMBL/GenBank/DDBJ databases">
        <title>Draft genome sequence of the planktic cyanobacteria Tychonema bourrellyi isolated from alpine lentic freshwater.</title>
        <authorList>
            <person name="Tett A."/>
            <person name="Armanini F."/>
            <person name="Asnicar F."/>
            <person name="Boscaini A."/>
            <person name="Pasolli E."/>
            <person name="Zolfo M."/>
            <person name="Donati C."/>
            <person name="Salmaso N."/>
            <person name="Segata N."/>
        </authorList>
    </citation>
    <scope>NUCLEOTIDE SEQUENCE</scope>
    <source>
        <strain evidence="10">FEM_GT703</strain>
    </source>
</reference>
<evidence type="ECO:0000256" key="5">
    <source>
        <dbReference type="ARBA" id="ARBA00023078"/>
    </source>
</evidence>
<comment type="similarity">
    <text evidence="7">Belongs to the phycobilisome linker protein family.</text>
</comment>
<dbReference type="InterPro" id="IPR016470">
    <property type="entry name" value="Phycobilisome"/>
</dbReference>
<accession>A0A2G4F299</accession>
<sequence>MSVVLDAPVELWPTSSSDDQQAVIRAVYKQVLGNPHVMESERLTVPESQLCDRGMTVREFVRAVAKSDFYRSRYFESCAPYRFVELNFKHLLGRAPLDQAELSEHIRTCIEKGYDAEIDSYLDSQEYQDKFGENTVPYYVGAKSQVGQKQVGYNRTLSLYQGYAGVDSAFTASRLVDFVAGNSGNKITLPTTGGRISAYKDATEKMFKILVKGAKFDSPRRLSNTEYLVSGGKMTPQIQRIHRAGGKIVSITEVA</sequence>
<feature type="domain" description="CpcD-like" evidence="8">
    <location>
        <begin position="204"/>
        <end position="254"/>
    </location>
</feature>
<evidence type="ECO:0000256" key="7">
    <source>
        <dbReference type="PROSITE-ProRule" id="PRU00775"/>
    </source>
</evidence>
<dbReference type="AlphaFoldDB" id="A0A2G4F299"/>
<dbReference type="InterPro" id="IPR008213">
    <property type="entry name" value="CpcD-like_dom"/>
</dbReference>
<dbReference type="EMBL" id="NXIB02000038">
    <property type="protein sequence ID" value="PHX55868.1"/>
    <property type="molecule type" value="Genomic_DNA"/>
</dbReference>
<keyword evidence="6" id="KW-0472">Membrane</keyword>
<dbReference type="Gene3D" id="1.10.3130.20">
    <property type="entry name" value="Phycobilisome linker domain"/>
    <property type="match status" value="1"/>
</dbReference>
<protein>
    <submittedName>
        <fullName evidence="10">Photosystem I reaction center subunit XII</fullName>
    </submittedName>
</protein>
<dbReference type="PROSITE" id="PS51441">
    <property type="entry name" value="CPCD_LIKE"/>
    <property type="match status" value="1"/>
</dbReference>
<dbReference type="PANTHER" id="PTHR34011">
    <property type="entry name" value="PHYCOBILISOME 32.1 KDA LINKER POLYPEPTIDE, PHYCOCYANIN-ASSOCIATED, ROD 2-RELATED"/>
    <property type="match status" value="1"/>
</dbReference>
<evidence type="ECO:0000313" key="11">
    <source>
        <dbReference type="Proteomes" id="UP000226442"/>
    </source>
</evidence>
<evidence type="ECO:0000256" key="2">
    <source>
        <dbReference type="ARBA" id="ARBA00022531"/>
    </source>
</evidence>
<name>A0A2G4F299_9CYAN</name>
<dbReference type="PANTHER" id="PTHR34011:SF6">
    <property type="entry name" value="PHYCOBILIPROTEIN APCE"/>
    <property type="match status" value="1"/>
</dbReference>
<dbReference type="Pfam" id="PF01383">
    <property type="entry name" value="CpcD"/>
    <property type="match status" value="1"/>
</dbReference>
<dbReference type="InterPro" id="IPR038255">
    <property type="entry name" value="PBS_linker_sf"/>
</dbReference>
<evidence type="ECO:0000256" key="3">
    <source>
        <dbReference type="ARBA" id="ARBA00022549"/>
    </source>
</evidence>
<gene>
    <name evidence="10" type="ORF">CP500_008530</name>
</gene>
<evidence type="ECO:0000256" key="1">
    <source>
        <dbReference type="ARBA" id="ARBA00004445"/>
    </source>
</evidence>